<dbReference type="EMBL" id="LVWE01000055">
    <property type="protein sequence ID" value="OAD43451.1"/>
    <property type="molecule type" value="Genomic_DNA"/>
</dbReference>
<dbReference type="OrthoDB" id="9792074at2"/>
<keyword evidence="3" id="KW-1185">Reference proteome</keyword>
<comment type="caution">
    <text evidence="2">The sequence shown here is derived from an EMBL/GenBank/DDBJ whole genome shotgun (WGS) entry which is preliminary data.</text>
</comment>
<evidence type="ECO:0000259" key="1">
    <source>
        <dbReference type="Pfam" id="PF02557"/>
    </source>
</evidence>
<accession>A0A176T719</accession>
<dbReference type="CDD" id="cd14847">
    <property type="entry name" value="DD-carboxypeptidase_like"/>
    <property type="match status" value="1"/>
</dbReference>
<dbReference type="RefSeq" id="WP_157603696.1">
    <property type="nucleotide sequence ID" value="NZ_CP150660.1"/>
</dbReference>
<dbReference type="STRING" id="1333662.LPB303_13390"/>
<dbReference type="Proteomes" id="UP000076923">
    <property type="component" value="Unassembled WGS sequence"/>
</dbReference>
<dbReference type="PANTHER" id="PTHR34385:SF1">
    <property type="entry name" value="PEPTIDOGLYCAN L-ALANYL-D-GLUTAMATE ENDOPEPTIDASE CWLK"/>
    <property type="match status" value="1"/>
</dbReference>
<protein>
    <recommendedName>
        <fullName evidence="1">D-alanyl-D-alanine carboxypeptidase-like core domain-containing protein</fullName>
    </recommendedName>
</protein>
<name>A0A176T719_9FLAO</name>
<dbReference type="InterPro" id="IPR009045">
    <property type="entry name" value="Zn_M74/Hedgehog-like"/>
</dbReference>
<dbReference type="Pfam" id="PF02557">
    <property type="entry name" value="VanY"/>
    <property type="match status" value="1"/>
</dbReference>
<proteinExistence type="predicted"/>
<dbReference type="PANTHER" id="PTHR34385">
    <property type="entry name" value="D-ALANYL-D-ALANINE CARBOXYPEPTIDASE"/>
    <property type="match status" value="1"/>
</dbReference>
<feature type="domain" description="D-alanyl-D-alanine carboxypeptidase-like core" evidence="1">
    <location>
        <begin position="80"/>
        <end position="214"/>
    </location>
</feature>
<organism evidence="2 3">
    <name type="scientific">Polaribacter atrinae</name>
    <dbReference type="NCBI Taxonomy" id="1333662"/>
    <lineage>
        <taxon>Bacteria</taxon>
        <taxon>Pseudomonadati</taxon>
        <taxon>Bacteroidota</taxon>
        <taxon>Flavobacteriia</taxon>
        <taxon>Flavobacteriales</taxon>
        <taxon>Flavobacteriaceae</taxon>
    </lineage>
</organism>
<dbReference type="InterPro" id="IPR052179">
    <property type="entry name" value="DD-CPase-like"/>
</dbReference>
<dbReference type="GO" id="GO:0008233">
    <property type="term" value="F:peptidase activity"/>
    <property type="evidence" value="ECO:0007669"/>
    <property type="project" value="InterPro"/>
</dbReference>
<gene>
    <name evidence="2" type="ORF">LPB303_13390</name>
</gene>
<dbReference type="GO" id="GO:0006508">
    <property type="term" value="P:proteolysis"/>
    <property type="evidence" value="ECO:0007669"/>
    <property type="project" value="InterPro"/>
</dbReference>
<dbReference type="Gene3D" id="3.30.1380.10">
    <property type="match status" value="1"/>
</dbReference>
<evidence type="ECO:0000313" key="2">
    <source>
        <dbReference type="EMBL" id="OAD43451.1"/>
    </source>
</evidence>
<reference evidence="2 3" key="1">
    <citation type="submission" date="2016-02" db="EMBL/GenBank/DDBJ databases">
        <title>Draft genome sequence of Polaribacter atrinae KACC17473.</title>
        <authorList>
            <person name="Shin S.-K."/>
            <person name="Yi H."/>
        </authorList>
    </citation>
    <scope>NUCLEOTIDE SEQUENCE [LARGE SCALE GENOMIC DNA]</scope>
    <source>
        <strain evidence="2 3">KACC 17473</strain>
    </source>
</reference>
<dbReference type="AlphaFoldDB" id="A0A176T719"/>
<sequence length="262" mass="30575">MGIYKILIKLTVVLFFFGCFNGCKPKPKKIAIQTVEVSKKKDSIVQFPKYLNSNYVLGKFDYTKNSDFTLVPEENSSKEIYLRKEVLEAFLQMNAAALKEGISFTVISGTRNFDHQKRIWNYKWNDKYKNFPPLERAKKILEFSSMPSTSRHHWGTDIDINSLTNSYFEKGKGLKEYNWLLKNAHTFGFYQPYTSKKNGKTGYSEEKWHWTFLPLSSLYLKYYNATVGLEKINGFEGFSYAKELNVIEEYVNGINPKTLQNQ</sequence>
<dbReference type="InterPro" id="IPR003709">
    <property type="entry name" value="VanY-like_core_dom"/>
</dbReference>
<evidence type="ECO:0000313" key="3">
    <source>
        <dbReference type="Proteomes" id="UP000076923"/>
    </source>
</evidence>
<dbReference type="SUPFAM" id="SSF55166">
    <property type="entry name" value="Hedgehog/DD-peptidase"/>
    <property type="match status" value="1"/>
</dbReference>